<comment type="caution">
    <text evidence="1">The sequence shown here is derived from an EMBL/GenBank/DDBJ whole genome shotgun (WGS) entry which is preliminary data.</text>
</comment>
<dbReference type="InterPro" id="IPR006439">
    <property type="entry name" value="HAD-SF_hydro_IA"/>
</dbReference>
<dbReference type="Gene3D" id="1.10.150.240">
    <property type="entry name" value="Putative phosphatase, domain 2"/>
    <property type="match status" value="1"/>
</dbReference>
<dbReference type="Gene3D" id="3.40.50.1000">
    <property type="entry name" value="HAD superfamily/HAD-like"/>
    <property type="match status" value="1"/>
</dbReference>
<accession>A0A9D2RKZ3</accession>
<dbReference type="AlphaFoldDB" id="A0A9D2RKZ3"/>
<dbReference type="SUPFAM" id="SSF56784">
    <property type="entry name" value="HAD-like"/>
    <property type="match status" value="1"/>
</dbReference>
<dbReference type="InterPro" id="IPR036412">
    <property type="entry name" value="HAD-like_sf"/>
</dbReference>
<name>A0A9D2RKZ3_9FIRM</name>
<dbReference type="PANTHER" id="PTHR43611:SF3">
    <property type="entry name" value="FLAVIN MONONUCLEOTIDE HYDROLASE 1, CHLOROPLATIC"/>
    <property type="match status" value="1"/>
</dbReference>
<gene>
    <name evidence="1" type="ORF">H9716_04025</name>
</gene>
<dbReference type="InterPro" id="IPR023214">
    <property type="entry name" value="HAD_sf"/>
</dbReference>
<dbReference type="CDD" id="cd02603">
    <property type="entry name" value="HAD_sEH-N_like"/>
    <property type="match status" value="1"/>
</dbReference>
<dbReference type="PRINTS" id="PR00413">
    <property type="entry name" value="HADHALOGNASE"/>
</dbReference>
<organism evidence="1 2">
    <name type="scientific">Candidatus Enterocloster faecavium</name>
    <dbReference type="NCBI Taxonomy" id="2838560"/>
    <lineage>
        <taxon>Bacteria</taxon>
        <taxon>Bacillati</taxon>
        <taxon>Bacillota</taxon>
        <taxon>Clostridia</taxon>
        <taxon>Lachnospirales</taxon>
        <taxon>Lachnospiraceae</taxon>
        <taxon>Enterocloster</taxon>
    </lineage>
</organism>
<sequence length="210" mass="24373">MIRNIVFDMGNVLVDYDGDLVCRALIPDEEMRKRVYTAVFVSPEWVKLDMGIISEEQGLEAMESRLDTPEEKAAAARCFAQWHLYNMRPKQGMEELVRHLKKEGFRLYICSNASVRLLECYRDVIPAIDCFDGVLFSAEVKCMKPQKEMYEHLYRRFQLNPRECYFIDDLPENIRGARDTGMDGYCFSDGNVEGLRMVLEQVKGQRASSK</sequence>
<dbReference type="SFLD" id="SFLDS00003">
    <property type="entry name" value="Haloacid_Dehalogenase"/>
    <property type="match status" value="1"/>
</dbReference>
<dbReference type="SFLD" id="SFLDG01129">
    <property type="entry name" value="C1.5:_HAD__Beta-PGM__Phosphata"/>
    <property type="match status" value="1"/>
</dbReference>
<evidence type="ECO:0000313" key="2">
    <source>
        <dbReference type="Proteomes" id="UP000886804"/>
    </source>
</evidence>
<evidence type="ECO:0000313" key="1">
    <source>
        <dbReference type="EMBL" id="HJB07011.1"/>
    </source>
</evidence>
<reference evidence="1" key="1">
    <citation type="journal article" date="2021" name="PeerJ">
        <title>Extensive microbial diversity within the chicken gut microbiome revealed by metagenomics and culture.</title>
        <authorList>
            <person name="Gilroy R."/>
            <person name="Ravi A."/>
            <person name="Getino M."/>
            <person name="Pursley I."/>
            <person name="Horton D.L."/>
            <person name="Alikhan N.F."/>
            <person name="Baker D."/>
            <person name="Gharbi K."/>
            <person name="Hall N."/>
            <person name="Watson M."/>
            <person name="Adriaenssens E.M."/>
            <person name="Foster-Nyarko E."/>
            <person name="Jarju S."/>
            <person name="Secka A."/>
            <person name="Antonio M."/>
            <person name="Oren A."/>
            <person name="Chaudhuri R.R."/>
            <person name="La Ragione R."/>
            <person name="Hildebrand F."/>
            <person name="Pallen M.J."/>
        </authorList>
    </citation>
    <scope>NUCLEOTIDE SEQUENCE</scope>
    <source>
        <strain evidence="1">CHK188-4685</strain>
    </source>
</reference>
<dbReference type="InterPro" id="IPR023198">
    <property type="entry name" value="PGP-like_dom2"/>
</dbReference>
<dbReference type="Pfam" id="PF00702">
    <property type="entry name" value="Hydrolase"/>
    <property type="match status" value="1"/>
</dbReference>
<dbReference type="EMBL" id="DWYS01000051">
    <property type="protein sequence ID" value="HJB07011.1"/>
    <property type="molecule type" value="Genomic_DNA"/>
</dbReference>
<dbReference type="Proteomes" id="UP000886804">
    <property type="component" value="Unassembled WGS sequence"/>
</dbReference>
<reference evidence="1" key="2">
    <citation type="submission" date="2021-04" db="EMBL/GenBank/DDBJ databases">
        <authorList>
            <person name="Gilroy R."/>
        </authorList>
    </citation>
    <scope>NUCLEOTIDE SEQUENCE</scope>
    <source>
        <strain evidence="1">CHK188-4685</strain>
    </source>
</reference>
<proteinExistence type="predicted"/>
<dbReference type="NCBIfam" id="TIGR01509">
    <property type="entry name" value="HAD-SF-IA-v3"/>
    <property type="match status" value="1"/>
</dbReference>
<dbReference type="PANTHER" id="PTHR43611">
    <property type="entry name" value="ALPHA-D-GLUCOSE 1-PHOSPHATE PHOSPHATASE"/>
    <property type="match status" value="1"/>
</dbReference>
<protein>
    <submittedName>
        <fullName evidence="1">HAD family phosphatase</fullName>
    </submittedName>
</protein>